<reference evidence="1 2" key="1">
    <citation type="journal article" date="2008" name="J. Bacteriol.">
        <title>The genome of Heliobacterium modesticaldum, a phototrophic representative of the Firmicutes containing the simplest photosynthetic apparatus.</title>
        <authorList>
            <person name="Sattley W.M."/>
            <person name="Madigan M.T."/>
            <person name="Swingley W.D."/>
            <person name="Cheung P.C."/>
            <person name="Clocksin K.M."/>
            <person name="Conrad A.L."/>
            <person name="Dejesa L.C."/>
            <person name="Honchak B.M."/>
            <person name="Jung D.O."/>
            <person name="Karbach L.E."/>
            <person name="Kurdoglu A."/>
            <person name="Lahiri S."/>
            <person name="Mastrian S.D."/>
            <person name="Page L.E."/>
            <person name="Taylor H.L."/>
            <person name="Wang Z.T."/>
            <person name="Raymond J."/>
            <person name="Chen M."/>
            <person name="Blankenship R.E."/>
            <person name="Touchman J.W."/>
        </authorList>
    </citation>
    <scope>NUCLEOTIDE SEQUENCE [LARGE SCALE GENOMIC DNA]</scope>
    <source>
        <strain evidence="2">ATCC 51547 / Ice1</strain>
    </source>
</reference>
<accession>B0TGU4</accession>
<organism evidence="1 2">
    <name type="scientific">Heliobacterium modesticaldum (strain ATCC 51547 / Ice1)</name>
    <dbReference type="NCBI Taxonomy" id="498761"/>
    <lineage>
        <taxon>Bacteria</taxon>
        <taxon>Bacillati</taxon>
        <taxon>Bacillota</taxon>
        <taxon>Clostridia</taxon>
        <taxon>Eubacteriales</taxon>
        <taxon>Heliobacteriaceae</taxon>
        <taxon>Heliomicrobium</taxon>
    </lineage>
</organism>
<dbReference type="Proteomes" id="UP000008550">
    <property type="component" value="Chromosome"/>
</dbReference>
<dbReference type="HOGENOM" id="CLU_3044081_0_0_9"/>
<evidence type="ECO:0000313" key="1">
    <source>
        <dbReference type="EMBL" id="ABZ84705.1"/>
    </source>
</evidence>
<name>B0TGU4_HELMI</name>
<gene>
    <name evidence="1" type="ORF">HM1_2149</name>
</gene>
<protein>
    <submittedName>
        <fullName evidence="1">Uncharacterized protein</fullName>
    </submittedName>
</protein>
<proteinExistence type="predicted"/>
<evidence type="ECO:0000313" key="2">
    <source>
        <dbReference type="Proteomes" id="UP000008550"/>
    </source>
</evidence>
<dbReference type="KEGG" id="hmo:HM1_2149"/>
<sequence>MDRPSLAALIRGGADRTEVNRHQVDRMNLSPVLDDDRGSDLSLTLRACAEGVRA</sequence>
<dbReference type="AlphaFoldDB" id="B0TGU4"/>
<dbReference type="EMBL" id="CP000930">
    <property type="protein sequence ID" value="ABZ84705.1"/>
    <property type="molecule type" value="Genomic_DNA"/>
</dbReference>
<dbReference type="eggNOG" id="COG1461">
    <property type="taxonomic scope" value="Bacteria"/>
</dbReference>
<dbReference type="STRING" id="498761.HM1_2149"/>
<keyword evidence="2" id="KW-1185">Reference proteome</keyword>